<sequence length="277" mass="30838">MRTMDTGKSNAPILPVPPEPFALIIGPSMRGASNVSLETSLRHMGLRPERADSDRTDMIEQIAPPVFRLRFGRESMLAGRAADTALALVDPADPATSLLAASLPQDWRESGQCWMFVPEDDRHGAHEQTMQMREFFKMMVLLIDLFDASHFFWSPARLWSDAPQFRASVAEMLISGMPPILHLVAFRRHEVDGVDFVGTRGLALFAEQELEGRIPNGWTVAEMVRRLARLSLDMMLNGPVRESRRMRGLDPGEWVHLSPPPDVGGGSPVRVEFGGDL</sequence>
<reference evidence="1 2" key="1">
    <citation type="journal article" date="2015" name="Genome Announc.">
        <title>Complete Genome Sequence of Polypropylene Glycol- and Polyethylene Glycol-Degrading Sphingopyxis macrogoltabida Strain EY-1.</title>
        <authorList>
            <person name="Ohtsubo Y."/>
            <person name="Nagata Y."/>
            <person name="Numata M."/>
            <person name="Tsuchikane K."/>
            <person name="Hosoyama A."/>
            <person name="Yamazoe A."/>
            <person name="Tsuda M."/>
            <person name="Fujita N."/>
            <person name="Kawai F."/>
        </authorList>
    </citation>
    <scope>NUCLEOTIDE SEQUENCE [LARGE SCALE GENOMIC DNA]</scope>
    <source>
        <strain evidence="1 2">EY-1</strain>
    </source>
</reference>
<dbReference type="KEGG" id="smag:AN936_11580"/>
<dbReference type="EMBL" id="CP012700">
    <property type="protein sequence ID" value="ALH80983.1"/>
    <property type="molecule type" value="Genomic_DNA"/>
</dbReference>
<proteinExistence type="predicted"/>
<protein>
    <submittedName>
        <fullName evidence="1">Uncharacterized protein</fullName>
    </submittedName>
</protein>
<name>A0A0N9UZF7_SPHMC</name>
<evidence type="ECO:0000313" key="2">
    <source>
        <dbReference type="Proteomes" id="UP000058074"/>
    </source>
</evidence>
<evidence type="ECO:0000313" key="1">
    <source>
        <dbReference type="EMBL" id="ALH80983.1"/>
    </source>
</evidence>
<dbReference type="AlphaFoldDB" id="A0A0N9UZF7"/>
<gene>
    <name evidence="1" type="ORF">AN936_11580</name>
</gene>
<organism evidence="1 2">
    <name type="scientific">Sphingopyxis macrogoltabida</name>
    <name type="common">Sphingomonas macrogoltabidus</name>
    <dbReference type="NCBI Taxonomy" id="33050"/>
    <lineage>
        <taxon>Bacteria</taxon>
        <taxon>Pseudomonadati</taxon>
        <taxon>Pseudomonadota</taxon>
        <taxon>Alphaproteobacteria</taxon>
        <taxon>Sphingomonadales</taxon>
        <taxon>Sphingomonadaceae</taxon>
        <taxon>Sphingopyxis</taxon>
    </lineage>
</organism>
<accession>A0A0N9UZF7</accession>
<dbReference type="PATRIC" id="fig|33050.5.peg.2396"/>
<dbReference type="Proteomes" id="UP000058074">
    <property type="component" value="Chromosome"/>
</dbReference>